<reference evidence="1 2" key="1">
    <citation type="submission" date="2022-10" db="EMBL/GenBank/DDBJ databases">
        <title>Comparative genomic analysis of Cohnella hashimotonis sp. nov., isolated from the International Space Station.</title>
        <authorList>
            <person name="Simpson A."/>
            <person name="Venkateswaran K."/>
        </authorList>
    </citation>
    <scope>NUCLEOTIDE SEQUENCE [LARGE SCALE GENOMIC DNA]</scope>
    <source>
        <strain evidence="1 2">DSM 18997</strain>
    </source>
</reference>
<name>A0A9X4KHD3_9BACL</name>
<proteinExistence type="predicted"/>
<dbReference type="AlphaFoldDB" id="A0A9X4KHD3"/>
<dbReference type="Proteomes" id="UP001153387">
    <property type="component" value="Unassembled WGS sequence"/>
</dbReference>
<sequence>MEVGISFWDSTSIGNYIQENLAGKKTAKQVLEAIDKDRQKLFDAQSK</sequence>
<accession>A0A9X4KHD3</accession>
<protein>
    <submittedName>
        <fullName evidence="1">Uncharacterized protein</fullName>
    </submittedName>
</protein>
<dbReference type="RefSeq" id="WP_277565419.1">
    <property type="nucleotide sequence ID" value="NZ_JAPDHZ010000003.1"/>
</dbReference>
<keyword evidence="2" id="KW-1185">Reference proteome</keyword>
<gene>
    <name evidence="1" type="ORF">OMP38_12180</name>
</gene>
<evidence type="ECO:0000313" key="2">
    <source>
        <dbReference type="Proteomes" id="UP001153387"/>
    </source>
</evidence>
<organism evidence="1 2">
    <name type="scientific">Cohnella ginsengisoli</name>
    <dbReference type="NCBI Taxonomy" id="425004"/>
    <lineage>
        <taxon>Bacteria</taxon>
        <taxon>Bacillati</taxon>
        <taxon>Bacillota</taxon>
        <taxon>Bacilli</taxon>
        <taxon>Bacillales</taxon>
        <taxon>Paenibacillaceae</taxon>
        <taxon>Cohnella</taxon>
    </lineage>
</organism>
<dbReference type="EMBL" id="JAPDHZ010000003">
    <property type="protein sequence ID" value="MDG0791544.1"/>
    <property type="molecule type" value="Genomic_DNA"/>
</dbReference>
<evidence type="ECO:0000313" key="1">
    <source>
        <dbReference type="EMBL" id="MDG0791544.1"/>
    </source>
</evidence>
<comment type="caution">
    <text evidence="1">The sequence shown here is derived from an EMBL/GenBank/DDBJ whole genome shotgun (WGS) entry which is preliminary data.</text>
</comment>